<evidence type="ECO:0000313" key="6">
    <source>
        <dbReference type="EMBL" id="AOW98750.1"/>
    </source>
</evidence>
<keyword evidence="3" id="KW-0547">Nucleotide-binding</keyword>
<dbReference type="GO" id="GO:0022857">
    <property type="term" value="F:transmembrane transporter activity"/>
    <property type="evidence" value="ECO:0007669"/>
    <property type="project" value="UniProtKB-ARBA"/>
</dbReference>
<dbReference type="GO" id="GO:0098796">
    <property type="term" value="C:membrane protein complex"/>
    <property type="evidence" value="ECO:0007669"/>
    <property type="project" value="UniProtKB-ARBA"/>
</dbReference>
<dbReference type="OrthoDB" id="508204at2"/>
<protein>
    <submittedName>
        <fullName evidence="6">Macrolide ABC transporter ATP-binding protein</fullName>
    </submittedName>
</protein>
<dbReference type="PANTHER" id="PTHR42798">
    <property type="entry name" value="LIPOPROTEIN-RELEASING SYSTEM ATP-BINDING PROTEIN LOLD"/>
    <property type="match status" value="1"/>
</dbReference>
<dbReference type="GO" id="GO:0005524">
    <property type="term" value="F:ATP binding"/>
    <property type="evidence" value="ECO:0007669"/>
    <property type="project" value="UniProtKB-KW"/>
</dbReference>
<dbReference type="PANTHER" id="PTHR42798:SF2">
    <property type="entry name" value="ABC TRANSPORTER ATP-BINDING PROTEIN MG467-RELATED"/>
    <property type="match status" value="1"/>
</dbReference>
<dbReference type="PROSITE" id="PS00211">
    <property type="entry name" value="ABC_TRANSPORTER_1"/>
    <property type="match status" value="1"/>
</dbReference>
<feature type="domain" description="ABC transporter" evidence="5">
    <location>
        <begin position="2"/>
        <end position="233"/>
    </location>
</feature>
<organism evidence="6 7">
    <name type="scientific">Moorena producens PAL-8-15-08-1</name>
    <dbReference type="NCBI Taxonomy" id="1458985"/>
    <lineage>
        <taxon>Bacteria</taxon>
        <taxon>Bacillati</taxon>
        <taxon>Cyanobacteriota</taxon>
        <taxon>Cyanophyceae</taxon>
        <taxon>Coleofasciculales</taxon>
        <taxon>Coleofasciculaceae</taxon>
        <taxon>Moorena</taxon>
    </lineage>
</organism>
<dbReference type="FunFam" id="3.40.50.300:FF:000032">
    <property type="entry name" value="Export ABC transporter ATP-binding protein"/>
    <property type="match status" value="1"/>
</dbReference>
<dbReference type="Pfam" id="PF00005">
    <property type="entry name" value="ABC_tran"/>
    <property type="match status" value="1"/>
</dbReference>
<evidence type="ECO:0000313" key="7">
    <source>
        <dbReference type="Proteomes" id="UP000177870"/>
    </source>
</evidence>
<name>A0A1D8TM72_9CYAN</name>
<keyword evidence="2" id="KW-0813">Transport</keyword>
<proteinExistence type="inferred from homology"/>
<sequence length="234" mass="25933">MIWMEAITKIYDMGEVQVSVLKGINLSIKEGEYIAIMGASGSGKSTLMNIIGCLDRPTTGRYALEGRNLTTLHDDELAYIRNQRIGFVFQQFNLLPRSTALENVMLPMVYANVPKPKRRQRAMQALSRVGLGNHLNHRPSQLSGGQQQRVAIARALVNRPALLLADEPTGALDTKTSQEVMDLLGELNQQGITIVIVTHEHDVAAQTQRLIQMQDGLVVDRDDQMSLKSISLNT</sequence>
<dbReference type="AlphaFoldDB" id="A0A1D8TM72"/>
<dbReference type="Proteomes" id="UP000177870">
    <property type="component" value="Chromosome"/>
</dbReference>
<evidence type="ECO:0000256" key="3">
    <source>
        <dbReference type="ARBA" id="ARBA00022741"/>
    </source>
</evidence>
<dbReference type="InterPro" id="IPR017871">
    <property type="entry name" value="ABC_transporter-like_CS"/>
</dbReference>
<evidence type="ECO:0000259" key="5">
    <source>
        <dbReference type="PROSITE" id="PS50893"/>
    </source>
</evidence>
<dbReference type="SMART" id="SM00382">
    <property type="entry name" value="AAA"/>
    <property type="match status" value="1"/>
</dbReference>
<dbReference type="GO" id="GO:0016887">
    <property type="term" value="F:ATP hydrolysis activity"/>
    <property type="evidence" value="ECO:0007669"/>
    <property type="project" value="InterPro"/>
</dbReference>
<gene>
    <name evidence="6" type="ORF">BJP34_04165</name>
</gene>
<dbReference type="PROSITE" id="PS50893">
    <property type="entry name" value="ABC_TRANSPORTER_2"/>
    <property type="match status" value="1"/>
</dbReference>
<dbReference type="EMBL" id="CP017599">
    <property type="protein sequence ID" value="AOW98750.1"/>
    <property type="molecule type" value="Genomic_DNA"/>
</dbReference>
<reference evidence="7" key="1">
    <citation type="submission" date="2016-10" db="EMBL/GenBank/DDBJ databases">
        <title>Comparative genomics uncovers the prolific and rare metabolic potential of the cyanobacterial genus Moorea.</title>
        <authorList>
            <person name="Leao T."/>
            <person name="Castelao G."/>
            <person name="Korobeynikov A."/>
            <person name="Monroe E.A."/>
            <person name="Podell S."/>
            <person name="Glukhov E."/>
            <person name="Allen E."/>
            <person name="Gerwick W.H."/>
            <person name="Gerwick L."/>
        </authorList>
    </citation>
    <scope>NUCLEOTIDE SEQUENCE [LARGE SCALE GENOMIC DNA]</scope>
    <source>
        <strain evidence="7">PAL-8-15-08-1</strain>
    </source>
</reference>
<evidence type="ECO:0000256" key="4">
    <source>
        <dbReference type="ARBA" id="ARBA00022840"/>
    </source>
</evidence>
<evidence type="ECO:0000256" key="2">
    <source>
        <dbReference type="ARBA" id="ARBA00022448"/>
    </source>
</evidence>
<dbReference type="KEGG" id="mpro:BJP34_04165"/>
<dbReference type="InterPro" id="IPR017911">
    <property type="entry name" value="MacB-like_ATP-bd"/>
</dbReference>
<accession>A0A1D8TM72</accession>
<dbReference type="RefSeq" id="WP_070391257.1">
    <property type="nucleotide sequence ID" value="NZ_CP017599.1"/>
</dbReference>
<keyword evidence="4 6" id="KW-0067">ATP-binding</keyword>
<dbReference type="InterPro" id="IPR003593">
    <property type="entry name" value="AAA+_ATPase"/>
</dbReference>
<dbReference type="InterPro" id="IPR003439">
    <property type="entry name" value="ABC_transporter-like_ATP-bd"/>
</dbReference>
<dbReference type="CDD" id="cd03255">
    <property type="entry name" value="ABC_MJ0796_LolCDE_FtsE"/>
    <property type="match status" value="1"/>
</dbReference>
<dbReference type="Gene3D" id="3.40.50.300">
    <property type="entry name" value="P-loop containing nucleotide triphosphate hydrolases"/>
    <property type="match status" value="1"/>
</dbReference>
<comment type="similarity">
    <text evidence="1">Belongs to the ABC transporter superfamily.</text>
</comment>
<dbReference type="InterPro" id="IPR027417">
    <property type="entry name" value="P-loop_NTPase"/>
</dbReference>
<evidence type="ECO:0000256" key="1">
    <source>
        <dbReference type="ARBA" id="ARBA00005417"/>
    </source>
</evidence>
<dbReference type="STRING" id="1458985.BJP34_04165"/>
<dbReference type="SUPFAM" id="SSF52540">
    <property type="entry name" value="P-loop containing nucleoside triphosphate hydrolases"/>
    <property type="match status" value="1"/>
</dbReference>